<reference evidence="1 2" key="1">
    <citation type="submission" date="2019-05" db="EMBL/GenBank/DDBJ databases">
        <authorList>
            <consortium name="Science for Life Laboratories"/>
        </authorList>
    </citation>
    <scope>NUCLEOTIDE SEQUENCE [LARGE SCALE GENOMIC DNA]</scope>
    <source>
        <strain evidence="1">Soil9</strain>
    </source>
</reference>
<dbReference type="AlphaFoldDB" id="A0A6P2CXS8"/>
<evidence type="ECO:0000313" key="2">
    <source>
        <dbReference type="Proteomes" id="UP000464178"/>
    </source>
</evidence>
<proteinExistence type="predicted"/>
<name>A0A6P2CXS8_9BACT</name>
<dbReference type="EMBL" id="LR593886">
    <property type="protein sequence ID" value="VTR93337.1"/>
    <property type="molecule type" value="Genomic_DNA"/>
</dbReference>
<protein>
    <submittedName>
        <fullName evidence="1">Uncharacterized protein</fullName>
    </submittedName>
</protein>
<dbReference type="KEGG" id="gms:SOIL9_43770"/>
<dbReference type="RefSeq" id="WP_162668078.1">
    <property type="nucleotide sequence ID" value="NZ_LR593886.1"/>
</dbReference>
<accession>A0A6P2CXS8</accession>
<evidence type="ECO:0000313" key="1">
    <source>
        <dbReference type="EMBL" id="VTR93337.1"/>
    </source>
</evidence>
<dbReference type="Proteomes" id="UP000464178">
    <property type="component" value="Chromosome"/>
</dbReference>
<sequence length="146" mass="16667">MRCQVNPALKTYGAKVADELAGVIARPRVRLPPKLKRHPLGMAYVAFKVQGRRVWRYFGPFGSEAASAKYRAFARVWPSQLVADRPAGTWPARRMLTYDGRTQSLARWAREIGITASCLKWRLDVAKWPVERALTTPKVRPRFTRS</sequence>
<organism evidence="1 2">
    <name type="scientific">Gemmata massiliana</name>
    <dbReference type="NCBI Taxonomy" id="1210884"/>
    <lineage>
        <taxon>Bacteria</taxon>
        <taxon>Pseudomonadati</taxon>
        <taxon>Planctomycetota</taxon>
        <taxon>Planctomycetia</taxon>
        <taxon>Gemmatales</taxon>
        <taxon>Gemmataceae</taxon>
        <taxon>Gemmata</taxon>
    </lineage>
</organism>
<keyword evidence="2" id="KW-1185">Reference proteome</keyword>
<gene>
    <name evidence="1" type="ORF">SOIL9_43770</name>
</gene>